<protein>
    <submittedName>
        <fullName evidence="4">Uncharacterized protein LOC132709555</fullName>
    </submittedName>
</protein>
<feature type="region of interest" description="Disordered" evidence="2">
    <location>
        <begin position="1"/>
        <end position="32"/>
    </location>
</feature>
<dbReference type="Proteomes" id="UP001652622">
    <property type="component" value="Unplaced"/>
</dbReference>
<dbReference type="GeneID" id="132709555"/>
<gene>
    <name evidence="4" type="primary">LOC132709555</name>
</gene>
<reference evidence="4" key="1">
    <citation type="submission" date="2025-08" db="UniProtKB">
        <authorList>
            <consortium name="RefSeq"/>
        </authorList>
    </citation>
    <scope>IDENTIFICATION</scope>
    <source>
        <tissue evidence="4">Blood</tissue>
    </source>
</reference>
<accession>A0ABM3YU16</accession>
<sequence length="560" mass="63108">MPKQKKKKGKMKHRALSSLEEEQEIVTPSRFQPLATATQLEQEGAMGEEDLKMLSETHQRTDIRTAAFEDNELRLRSVAFSSQFACYESILPEPTDYDVLGARPRKFPQTAKLFHPHAEREVIHYSSQSPELTQHEMAIKSYREHVKYYENELSRFKRDLFMLEQEKTESRDLRFSKEAILSSSSEPKTLPLVDFVSGQSDQRALHTSHESLPDQVTHVLHNHSYSKAYNAPYAKLPEAKGAAPSAGKSNLLQEAERERSLDEHFKLLQQTLANLSLTHSEIQAETPQVSPRAQTPTPPGGDGAFLDGTQARFMKQRQMIASPAGHANIAAQAQMATGIQQIPVHQPQQLQMPAYVPQPQVQIGPPPGPPPMAQPRPFLGPQQAQQIPQAFLPAQPAYQVQAPYQAFSVSPLTGESKLKMSGHNYKAWVSEITLLLLREGTHFMVFNPPAQPWTYAIRDLEIRAHTTLLMSMDTELQVTFPPNTTARQIWAELENCYRPISIESSCLLMSELHGSRLKPGEQIGGHLTKLKGLRTELRERGHNIEDIQMISIIINSLNYE</sequence>
<dbReference type="RefSeq" id="XP_060539605.1">
    <property type="nucleotide sequence ID" value="XM_060683622.1"/>
</dbReference>
<keyword evidence="3" id="KW-1185">Reference proteome</keyword>
<evidence type="ECO:0000256" key="1">
    <source>
        <dbReference type="SAM" id="Coils"/>
    </source>
</evidence>
<feature type="compositionally biased region" description="Basic residues" evidence="2">
    <location>
        <begin position="1"/>
        <end position="15"/>
    </location>
</feature>
<evidence type="ECO:0000313" key="4">
    <source>
        <dbReference type="RefSeq" id="XP_060539605.1"/>
    </source>
</evidence>
<dbReference type="Pfam" id="PF14223">
    <property type="entry name" value="Retrotran_gag_2"/>
    <property type="match status" value="1"/>
</dbReference>
<keyword evidence="1" id="KW-0175">Coiled coil</keyword>
<name>A0ABM3YU16_PANGU</name>
<organism evidence="3 4">
    <name type="scientific">Pantherophis guttatus</name>
    <name type="common">Corn snake</name>
    <name type="synonym">Elaphe guttata</name>
    <dbReference type="NCBI Taxonomy" id="94885"/>
    <lineage>
        <taxon>Eukaryota</taxon>
        <taxon>Metazoa</taxon>
        <taxon>Chordata</taxon>
        <taxon>Craniata</taxon>
        <taxon>Vertebrata</taxon>
        <taxon>Euteleostomi</taxon>
        <taxon>Lepidosauria</taxon>
        <taxon>Squamata</taxon>
        <taxon>Bifurcata</taxon>
        <taxon>Unidentata</taxon>
        <taxon>Episquamata</taxon>
        <taxon>Toxicofera</taxon>
        <taxon>Serpentes</taxon>
        <taxon>Colubroidea</taxon>
        <taxon>Colubridae</taxon>
        <taxon>Colubrinae</taxon>
        <taxon>Pantherophis</taxon>
    </lineage>
</organism>
<feature type="coiled-coil region" evidence="1">
    <location>
        <begin position="139"/>
        <end position="166"/>
    </location>
</feature>
<evidence type="ECO:0000313" key="3">
    <source>
        <dbReference type="Proteomes" id="UP001652622"/>
    </source>
</evidence>
<evidence type="ECO:0000256" key="2">
    <source>
        <dbReference type="SAM" id="MobiDB-lite"/>
    </source>
</evidence>
<proteinExistence type="predicted"/>